<organism evidence="8 9">
    <name type="scientific">Allonocardiopsis opalescens</name>
    <dbReference type="NCBI Taxonomy" id="1144618"/>
    <lineage>
        <taxon>Bacteria</taxon>
        <taxon>Bacillati</taxon>
        <taxon>Actinomycetota</taxon>
        <taxon>Actinomycetes</taxon>
        <taxon>Streptosporangiales</taxon>
        <taxon>Allonocardiopsis</taxon>
    </lineage>
</organism>
<proteinExistence type="predicted"/>
<evidence type="ECO:0000256" key="2">
    <source>
        <dbReference type="ARBA" id="ARBA00022741"/>
    </source>
</evidence>
<sequence>MQDLLPNDPTEVGAYRLVGRLGHGAQGVVYLAERPGGGQAAVKVLGAGLATDQRLLRRFEKEVDAARKVAPFCTAAVLDADLDAVPPYVVSEYVPGPSLREAVLTEGPRTGAALDRLAVATATALVAIHQAGVVHRDFKPANVLLGPDGPRVIDFGIARSLEETATQTGSVLGTPAYMAPEQIRGAVVGTAVDVFAWGGVMAFAATGTAPFPGETIVTVIQQVLHEPPRLDGLEGPLREIVAASLNKDPDKRPTSGELLSMLLGNDPAVAGRPVDETLADASSRVADASTVLAPFVVPPAHTRADASDAPPTLPVGAVGAAAPGLDETAAQAAPDAATMKAARIAGTDVTAPGAPATAVGPPAVAGAAGAGGPGGPDRSGPSGPGGPGGPGGPQRPWLPKWTHGLHPAVPIAGVVAVLAVLGIAGWLILPGLFGGEARGDRVANETPDPVEQSVGTPEPETDPTDTESEPGQGWVEPGPTDSGWTGQSPGWQSSGAPSQPADTDEPDDETSEPDDGEQTTETPTDPGTEPVDPPDDPPDQGDDTDPQASG</sequence>
<feature type="region of interest" description="Disordered" evidence="5">
    <location>
        <begin position="440"/>
        <end position="550"/>
    </location>
</feature>
<keyword evidence="4" id="KW-0067">ATP-binding</keyword>
<evidence type="ECO:0000313" key="8">
    <source>
        <dbReference type="EMBL" id="PRX97309.1"/>
    </source>
</evidence>
<feature type="compositionally biased region" description="Polar residues" evidence="5">
    <location>
        <begin position="482"/>
        <end position="501"/>
    </location>
</feature>
<dbReference type="SUPFAM" id="SSF56112">
    <property type="entry name" value="Protein kinase-like (PK-like)"/>
    <property type="match status" value="1"/>
</dbReference>
<evidence type="ECO:0000256" key="1">
    <source>
        <dbReference type="ARBA" id="ARBA00022679"/>
    </source>
</evidence>
<feature type="transmembrane region" description="Helical" evidence="6">
    <location>
        <begin position="408"/>
        <end position="429"/>
    </location>
</feature>
<evidence type="ECO:0000256" key="6">
    <source>
        <dbReference type="SAM" id="Phobius"/>
    </source>
</evidence>
<feature type="compositionally biased region" description="Acidic residues" evidence="5">
    <location>
        <begin position="532"/>
        <end position="550"/>
    </location>
</feature>
<gene>
    <name evidence="8" type="ORF">CLV72_106346</name>
</gene>
<feature type="domain" description="Protein kinase" evidence="7">
    <location>
        <begin position="15"/>
        <end position="269"/>
    </location>
</feature>
<dbReference type="AlphaFoldDB" id="A0A2T0Q0J1"/>
<evidence type="ECO:0000256" key="3">
    <source>
        <dbReference type="ARBA" id="ARBA00022777"/>
    </source>
</evidence>
<evidence type="ECO:0000256" key="4">
    <source>
        <dbReference type="ARBA" id="ARBA00022840"/>
    </source>
</evidence>
<dbReference type="PROSITE" id="PS50011">
    <property type="entry name" value="PROTEIN_KINASE_DOM"/>
    <property type="match status" value="1"/>
</dbReference>
<feature type="compositionally biased region" description="Low complexity" evidence="5">
    <location>
        <begin position="519"/>
        <end position="530"/>
    </location>
</feature>
<dbReference type="CDD" id="cd14014">
    <property type="entry name" value="STKc_PknB_like"/>
    <property type="match status" value="1"/>
</dbReference>
<dbReference type="EMBL" id="PVZC01000006">
    <property type="protein sequence ID" value="PRX97309.1"/>
    <property type="molecule type" value="Genomic_DNA"/>
</dbReference>
<dbReference type="GO" id="GO:0005524">
    <property type="term" value="F:ATP binding"/>
    <property type="evidence" value="ECO:0007669"/>
    <property type="project" value="UniProtKB-KW"/>
</dbReference>
<dbReference type="InterPro" id="IPR000719">
    <property type="entry name" value="Prot_kinase_dom"/>
</dbReference>
<keyword evidence="9" id="KW-1185">Reference proteome</keyword>
<name>A0A2T0Q0J1_9ACTN</name>
<feature type="compositionally biased region" description="Low complexity" evidence="5">
    <location>
        <begin position="353"/>
        <end position="367"/>
    </location>
</feature>
<reference evidence="8 9" key="1">
    <citation type="submission" date="2018-03" db="EMBL/GenBank/DDBJ databases">
        <title>Genomic Encyclopedia of Archaeal and Bacterial Type Strains, Phase II (KMG-II): from individual species to whole genera.</title>
        <authorList>
            <person name="Goeker M."/>
        </authorList>
    </citation>
    <scope>NUCLEOTIDE SEQUENCE [LARGE SCALE GENOMIC DNA]</scope>
    <source>
        <strain evidence="8 9">DSM 45601</strain>
    </source>
</reference>
<dbReference type="InterPro" id="IPR011009">
    <property type="entry name" value="Kinase-like_dom_sf"/>
</dbReference>
<keyword evidence="8" id="KW-0723">Serine/threonine-protein kinase</keyword>
<feature type="compositionally biased region" description="Acidic residues" evidence="5">
    <location>
        <begin position="502"/>
        <end position="518"/>
    </location>
</feature>
<dbReference type="Gene3D" id="1.10.510.10">
    <property type="entry name" value="Transferase(Phosphotransferase) domain 1"/>
    <property type="match status" value="1"/>
</dbReference>
<keyword evidence="1" id="KW-0808">Transferase</keyword>
<accession>A0A2T0Q0J1</accession>
<keyword evidence="2" id="KW-0547">Nucleotide-binding</keyword>
<dbReference type="Proteomes" id="UP000237846">
    <property type="component" value="Unassembled WGS sequence"/>
</dbReference>
<evidence type="ECO:0000313" key="9">
    <source>
        <dbReference type="Proteomes" id="UP000237846"/>
    </source>
</evidence>
<dbReference type="RefSeq" id="WP_211303009.1">
    <property type="nucleotide sequence ID" value="NZ_PVZC01000006.1"/>
</dbReference>
<comment type="caution">
    <text evidence="8">The sequence shown here is derived from an EMBL/GenBank/DDBJ whole genome shotgun (WGS) entry which is preliminary data.</text>
</comment>
<keyword evidence="6" id="KW-1133">Transmembrane helix</keyword>
<dbReference type="PANTHER" id="PTHR43289:SF34">
    <property type="entry name" value="SERINE_THREONINE-PROTEIN KINASE YBDM-RELATED"/>
    <property type="match status" value="1"/>
</dbReference>
<feature type="compositionally biased region" description="Acidic residues" evidence="5">
    <location>
        <begin position="459"/>
        <end position="468"/>
    </location>
</feature>
<keyword evidence="3 8" id="KW-0418">Kinase</keyword>
<dbReference type="InterPro" id="IPR008271">
    <property type="entry name" value="Ser/Thr_kinase_AS"/>
</dbReference>
<feature type="region of interest" description="Disordered" evidence="5">
    <location>
        <begin position="353"/>
        <end position="399"/>
    </location>
</feature>
<dbReference type="Gene3D" id="3.30.200.20">
    <property type="entry name" value="Phosphorylase Kinase, domain 1"/>
    <property type="match status" value="1"/>
</dbReference>
<feature type="compositionally biased region" description="Gly residues" evidence="5">
    <location>
        <begin position="368"/>
        <end position="392"/>
    </location>
</feature>
<keyword evidence="6" id="KW-0812">Transmembrane</keyword>
<dbReference type="PROSITE" id="PS00108">
    <property type="entry name" value="PROTEIN_KINASE_ST"/>
    <property type="match status" value="1"/>
</dbReference>
<protein>
    <submittedName>
        <fullName evidence="8">Serine/threonine protein kinase</fullName>
    </submittedName>
</protein>
<evidence type="ECO:0000259" key="7">
    <source>
        <dbReference type="PROSITE" id="PS50011"/>
    </source>
</evidence>
<dbReference type="Pfam" id="PF00069">
    <property type="entry name" value="Pkinase"/>
    <property type="match status" value="1"/>
</dbReference>
<keyword evidence="6" id="KW-0472">Membrane</keyword>
<dbReference type="PANTHER" id="PTHR43289">
    <property type="entry name" value="MITOGEN-ACTIVATED PROTEIN KINASE KINASE KINASE 20-RELATED"/>
    <property type="match status" value="1"/>
</dbReference>
<evidence type="ECO:0000256" key="5">
    <source>
        <dbReference type="SAM" id="MobiDB-lite"/>
    </source>
</evidence>
<dbReference type="GO" id="GO:0004674">
    <property type="term" value="F:protein serine/threonine kinase activity"/>
    <property type="evidence" value="ECO:0007669"/>
    <property type="project" value="UniProtKB-KW"/>
</dbReference>